<dbReference type="Proteomes" id="UP000559027">
    <property type="component" value="Unassembled WGS sequence"/>
</dbReference>
<sequence length="298" mass="32682">MVRQQICRVQYHLQLALQSVLLDMTQIYQIHLFCLFKAFRPLARGFITHTCRASVRAPTLASPRHAFVLTRNSSTTSGDKASAGSESASNSEAQPEAPEEVSWIEVLESVAKAPWLTSTPSDHGDRLRRAYSLLFHVILYLGRPLAKDAQEAEAAAQQFLLAFNSAPVAPESEIGRARYAIGLITKTVTSDITTIPESAPIRGQHSRIFALADALVPLSEVHLEGVVQDTAPSSGEIVEEGKWQDFWTKAQPVVLALGEELDREGYGISEELIKEAKAEQERKEREATSSASGGEETK</sequence>
<name>A0A8H5FS44_9AGAR</name>
<gene>
    <name evidence="2" type="ORF">D9756_010682</name>
</gene>
<protein>
    <submittedName>
        <fullName evidence="2">Uncharacterized protein</fullName>
    </submittedName>
</protein>
<dbReference type="OrthoDB" id="3177611at2759"/>
<keyword evidence="3" id="KW-1185">Reference proteome</keyword>
<comment type="caution">
    <text evidence="2">The sequence shown here is derived from an EMBL/GenBank/DDBJ whole genome shotgun (WGS) entry which is preliminary data.</text>
</comment>
<organism evidence="2 3">
    <name type="scientific">Leucocoprinus leucothites</name>
    <dbReference type="NCBI Taxonomy" id="201217"/>
    <lineage>
        <taxon>Eukaryota</taxon>
        <taxon>Fungi</taxon>
        <taxon>Dikarya</taxon>
        <taxon>Basidiomycota</taxon>
        <taxon>Agaricomycotina</taxon>
        <taxon>Agaricomycetes</taxon>
        <taxon>Agaricomycetidae</taxon>
        <taxon>Agaricales</taxon>
        <taxon>Agaricineae</taxon>
        <taxon>Agaricaceae</taxon>
        <taxon>Leucocoprinus</taxon>
    </lineage>
</organism>
<evidence type="ECO:0000256" key="1">
    <source>
        <dbReference type="SAM" id="MobiDB-lite"/>
    </source>
</evidence>
<evidence type="ECO:0000313" key="3">
    <source>
        <dbReference type="Proteomes" id="UP000559027"/>
    </source>
</evidence>
<feature type="region of interest" description="Disordered" evidence="1">
    <location>
        <begin position="72"/>
        <end position="98"/>
    </location>
</feature>
<feature type="compositionally biased region" description="Low complexity" evidence="1">
    <location>
        <begin position="81"/>
        <end position="93"/>
    </location>
</feature>
<reference evidence="2 3" key="1">
    <citation type="journal article" date="2020" name="ISME J.">
        <title>Uncovering the hidden diversity of litter-decomposition mechanisms in mushroom-forming fungi.</title>
        <authorList>
            <person name="Floudas D."/>
            <person name="Bentzer J."/>
            <person name="Ahren D."/>
            <person name="Johansson T."/>
            <person name="Persson P."/>
            <person name="Tunlid A."/>
        </authorList>
    </citation>
    <scope>NUCLEOTIDE SEQUENCE [LARGE SCALE GENOMIC DNA]</scope>
    <source>
        <strain evidence="2 3">CBS 146.42</strain>
    </source>
</reference>
<accession>A0A8H5FS44</accession>
<evidence type="ECO:0000313" key="2">
    <source>
        <dbReference type="EMBL" id="KAF5347605.1"/>
    </source>
</evidence>
<proteinExistence type="predicted"/>
<dbReference type="EMBL" id="JAACJO010000024">
    <property type="protein sequence ID" value="KAF5347605.1"/>
    <property type="molecule type" value="Genomic_DNA"/>
</dbReference>
<dbReference type="AlphaFoldDB" id="A0A8H5FS44"/>
<feature type="region of interest" description="Disordered" evidence="1">
    <location>
        <begin position="276"/>
        <end position="298"/>
    </location>
</feature>
<feature type="compositionally biased region" description="Basic and acidic residues" evidence="1">
    <location>
        <begin position="276"/>
        <end position="287"/>
    </location>
</feature>